<proteinExistence type="predicted"/>
<evidence type="ECO:0000313" key="6">
    <source>
        <dbReference type="EMBL" id="DAD87684.1"/>
    </source>
</evidence>
<dbReference type="EMBL" id="BK015024">
    <property type="protein sequence ID" value="DAD87684.1"/>
    <property type="molecule type" value="Genomic_DNA"/>
</dbReference>
<comment type="subcellular location">
    <subcellularLocation>
        <location evidence="1">Membrane</location>
        <topology evidence="1">Multi-pass membrane protein</topology>
    </subcellularLocation>
</comment>
<name>A0A8S5MZQ5_9CAUD</name>
<dbReference type="GO" id="GO:0016020">
    <property type="term" value="C:membrane"/>
    <property type="evidence" value="ECO:0007669"/>
    <property type="project" value="UniProtKB-SubCell"/>
</dbReference>
<feature type="transmembrane region" description="Helical" evidence="5">
    <location>
        <begin position="35"/>
        <end position="57"/>
    </location>
</feature>
<organism evidence="6">
    <name type="scientific">Podoviridae sp. ctyhm34</name>
    <dbReference type="NCBI Taxonomy" id="2826595"/>
    <lineage>
        <taxon>Viruses</taxon>
        <taxon>Duplodnaviria</taxon>
        <taxon>Heunggongvirae</taxon>
        <taxon>Uroviricota</taxon>
        <taxon>Caudoviricetes</taxon>
    </lineage>
</organism>
<sequence>MRTLYITLLIILLMAFIIPLHASLAVSPSSPLYTHFAYMFGHANFIHWGINGWCILMFHHQFRFHRLLAAWLCSVVISFVYYPALPVLGASVLISFFMGFSAQWYYRYHRIYFWQMMLGMAIGFLLPYIAGIFHIVLFCLGFIYSKAERFIRHANTLNI</sequence>
<protein>
    <submittedName>
        <fullName evidence="6">Rhomboid protease GlpG</fullName>
    </submittedName>
</protein>
<evidence type="ECO:0000256" key="2">
    <source>
        <dbReference type="ARBA" id="ARBA00022692"/>
    </source>
</evidence>
<keyword evidence="6" id="KW-0645">Protease</keyword>
<dbReference type="InterPro" id="IPR035952">
    <property type="entry name" value="Rhomboid-like_sf"/>
</dbReference>
<evidence type="ECO:0000256" key="3">
    <source>
        <dbReference type="ARBA" id="ARBA00022989"/>
    </source>
</evidence>
<dbReference type="SUPFAM" id="SSF144091">
    <property type="entry name" value="Rhomboid-like"/>
    <property type="match status" value="1"/>
</dbReference>
<dbReference type="GO" id="GO:0008233">
    <property type="term" value="F:peptidase activity"/>
    <property type="evidence" value="ECO:0007669"/>
    <property type="project" value="UniProtKB-KW"/>
</dbReference>
<feature type="transmembrane region" description="Helical" evidence="5">
    <location>
        <begin position="88"/>
        <end position="106"/>
    </location>
</feature>
<evidence type="ECO:0000256" key="1">
    <source>
        <dbReference type="ARBA" id="ARBA00004141"/>
    </source>
</evidence>
<evidence type="ECO:0000256" key="5">
    <source>
        <dbReference type="SAM" id="Phobius"/>
    </source>
</evidence>
<dbReference type="GO" id="GO:0006508">
    <property type="term" value="P:proteolysis"/>
    <property type="evidence" value="ECO:0007669"/>
    <property type="project" value="UniProtKB-KW"/>
</dbReference>
<accession>A0A8S5MZQ5</accession>
<keyword evidence="4 5" id="KW-0472">Membrane</keyword>
<reference evidence="6" key="1">
    <citation type="journal article" date="2021" name="Proc. Natl. Acad. Sci. U.S.A.">
        <title>A Catalog of Tens of Thousands of Viruses from Human Metagenomes Reveals Hidden Associations with Chronic Diseases.</title>
        <authorList>
            <person name="Tisza M.J."/>
            <person name="Buck C.B."/>
        </authorList>
    </citation>
    <scope>NUCLEOTIDE SEQUENCE</scope>
    <source>
        <strain evidence="6">Ctyhm34</strain>
    </source>
</reference>
<keyword evidence="3 5" id="KW-1133">Transmembrane helix</keyword>
<keyword evidence="2 5" id="KW-0812">Transmembrane</keyword>
<evidence type="ECO:0000256" key="4">
    <source>
        <dbReference type="ARBA" id="ARBA00023136"/>
    </source>
</evidence>
<feature type="transmembrane region" description="Helical" evidence="5">
    <location>
        <begin position="118"/>
        <end position="144"/>
    </location>
</feature>
<keyword evidence="6" id="KW-0378">Hydrolase</keyword>